<evidence type="ECO:0000256" key="1">
    <source>
        <dbReference type="SAM" id="MobiDB-lite"/>
    </source>
</evidence>
<dbReference type="EMBL" id="CP058316">
    <property type="protein sequence ID" value="QLD13206.1"/>
    <property type="molecule type" value="Genomic_DNA"/>
</dbReference>
<organism evidence="3 4">
    <name type="scientific">Microbacterium oleivorans</name>
    <dbReference type="NCBI Taxonomy" id="273677"/>
    <lineage>
        <taxon>Bacteria</taxon>
        <taxon>Bacillati</taxon>
        <taxon>Actinomycetota</taxon>
        <taxon>Actinomycetes</taxon>
        <taxon>Micrococcales</taxon>
        <taxon>Microbacteriaceae</taxon>
        <taxon>Microbacterium</taxon>
    </lineage>
</organism>
<protein>
    <submittedName>
        <fullName evidence="3">DUF2945 domain-containing protein</fullName>
    </submittedName>
</protein>
<feature type="compositionally biased region" description="Basic and acidic residues" evidence="1">
    <location>
        <begin position="1"/>
        <end position="10"/>
    </location>
</feature>
<evidence type="ECO:0000313" key="4">
    <source>
        <dbReference type="Proteomes" id="UP000509638"/>
    </source>
</evidence>
<gene>
    <name evidence="3" type="ORF">HW566_04605</name>
</gene>
<feature type="region of interest" description="Disordered" evidence="1">
    <location>
        <begin position="52"/>
        <end position="71"/>
    </location>
</feature>
<feature type="compositionally biased region" description="Basic residues" evidence="1">
    <location>
        <begin position="59"/>
        <end position="71"/>
    </location>
</feature>
<feature type="domain" description="Hypervirulence associated protein TUDOR" evidence="2">
    <location>
        <begin position="8"/>
        <end position="66"/>
    </location>
</feature>
<reference evidence="3 4" key="1">
    <citation type="submission" date="2020-06" db="EMBL/GenBank/DDBJ databases">
        <authorList>
            <person name="Jo H."/>
        </authorList>
    </citation>
    <scope>NUCLEOTIDE SEQUENCE [LARGE SCALE GENOMIC DNA]</scope>
    <source>
        <strain evidence="3 4">I46</strain>
    </source>
</reference>
<name>A0A7D5EYD5_9MICO</name>
<dbReference type="AlphaFoldDB" id="A0A7D5EYD5"/>
<feature type="compositionally biased region" description="Polar residues" evidence="1">
    <location>
        <begin position="13"/>
        <end position="23"/>
    </location>
</feature>
<dbReference type="InterPro" id="IPR021331">
    <property type="entry name" value="Hva1_TUDOR"/>
</dbReference>
<evidence type="ECO:0000313" key="3">
    <source>
        <dbReference type="EMBL" id="QLD13206.1"/>
    </source>
</evidence>
<dbReference type="Proteomes" id="UP000509638">
    <property type="component" value="Chromosome"/>
</dbReference>
<accession>A0A7D5EYD5</accession>
<feature type="region of interest" description="Disordered" evidence="1">
    <location>
        <begin position="1"/>
        <end position="29"/>
    </location>
</feature>
<sequence length="71" mass="7706">MAQELSKGDRVSWGTSQGRTQGTIVEKKEKDFQFDGQKFTASSDDPAFIVESEKSGSRAAHKGSALRKLAS</sequence>
<evidence type="ECO:0000259" key="2">
    <source>
        <dbReference type="Pfam" id="PF11160"/>
    </source>
</evidence>
<dbReference type="Pfam" id="PF11160">
    <property type="entry name" value="Hva1_TUDOR"/>
    <property type="match status" value="1"/>
</dbReference>
<dbReference type="Gene3D" id="2.30.30.1060">
    <property type="match status" value="1"/>
</dbReference>
<proteinExistence type="predicted"/>